<evidence type="ECO:0000256" key="2">
    <source>
        <dbReference type="HAMAP-Rule" id="MF_01074"/>
    </source>
</evidence>
<dbReference type="Gene3D" id="3.10.20.300">
    <property type="entry name" value="mk0293 like domain"/>
    <property type="match status" value="1"/>
</dbReference>
<keyword evidence="2" id="KW-0456">Lyase</keyword>
<keyword evidence="6" id="KW-1185">Reference proteome</keyword>
<proteinExistence type="inferred from homology"/>
<sequence>MRKILYLEPVGGIAGDMFLAAGVDLGVTPEALAQALSGLKVPGWKLAVSRAVRHAISGTHLDVVLDEREAHPHRAYSDIRQLIEAADTLSPRAKERALAVFRAIGEAEAKVHGVSIDAIHFHEVGAVDSIVDICGAAVVLDLLGDPEVYSAPPPLGSGTIRVAHGNMPIPVPATLELLRDVPVRFEGVGELTTPTGAALLKVLARIGQPPPDFIVERIGYGVGTKDFKDRPNVLRAAMGRAEARAEGLWVVEANLDDSTPQLLGYLLEHLLGKGALDTWVVPATMKKARPGHVLSVLVEGGKKETVVDTLLRESTTLGVRSYAVERTALERDWVEVETPWGRVRVKRGLRNGVVLNAHPEFEDCRKVAEAAHVPLKQVMAAALAALSSGR</sequence>
<dbReference type="EMBL" id="CP011509">
    <property type="protein sequence ID" value="AKJ07782.1"/>
    <property type="molecule type" value="Genomic_DNA"/>
</dbReference>
<reference evidence="3 5" key="1">
    <citation type="submission" date="2015-05" db="EMBL/GenBank/DDBJ databases">
        <title>Genome assembly of Archangium gephyra DSM 2261.</title>
        <authorList>
            <person name="Sharma G."/>
            <person name="Subramanian S."/>
        </authorList>
    </citation>
    <scope>NUCLEOTIDE SEQUENCE [LARGE SCALE GENOMIC DNA]</scope>
    <source>
        <strain evidence="3 5">DSM 2261</strain>
    </source>
</reference>
<organism evidence="3 5">
    <name type="scientific">Archangium gephyra</name>
    <dbReference type="NCBI Taxonomy" id="48"/>
    <lineage>
        <taxon>Bacteria</taxon>
        <taxon>Pseudomonadati</taxon>
        <taxon>Myxococcota</taxon>
        <taxon>Myxococcia</taxon>
        <taxon>Myxococcales</taxon>
        <taxon>Cystobacterineae</taxon>
        <taxon>Archangiaceae</taxon>
        <taxon>Archangium</taxon>
    </lineage>
</organism>
<name>A0AAC8TIX3_9BACT</name>
<accession>A0AAC8TIX3</accession>
<comment type="similarity">
    <text evidence="2">Belongs to the LarC family.</text>
</comment>
<dbReference type="Proteomes" id="UP000035579">
    <property type="component" value="Chromosome"/>
</dbReference>
<dbReference type="AlphaFoldDB" id="A0AAC8TIX3"/>
<gene>
    <name evidence="3" type="ORF">AA314_09408</name>
    <name evidence="4" type="ORF">ATI61_107231</name>
</gene>
<dbReference type="PANTHER" id="PTHR36566:SF1">
    <property type="entry name" value="PYRIDINIUM-3,5-BISTHIOCARBOXYLIC ACID MONONUCLEOTIDE NICKEL INSERTION PROTEIN"/>
    <property type="match status" value="1"/>
</dbReference>
<dbReference type="EMBL" id="QUMU01000007">
    <property type="protein sequence ID" value="REG29535.1"/>
    <property type="molecule type" value="Genomic_DNA"/>
</dbReference>
<dbReference type="RefSeq" id="WP_075336075.1">
    <property type="nucleotide sequence ID" value="NZ_CP011509.1"/>
</dbReference>
<dbReference type="HAMAP" id="MF_01074">
    <property type="entry name" value="LarC"/>
    <property type="match status" value="1"/>
</dbReference>
<dbReference type="InterPro" id="IPR002822">
    <property type="entry name" value="Ni_insertion"/>
</dbReference>
<protein>
    <recommendedName>
        <fullName evidence="2">Putative nickel insertion protein</fullName>
    </recommendedName>
</protein>
<evidence type="ECO:0000313" key="4">
    <source>
        <dbReference type="EMBL" id="REG29535.1"/>
    </source>
</evidence>
<dbReference type="KEGG" id="age:AA314_09408"/>
<keyword evidence="1 2" id="KW-0533">Nickel</keyword>
<dbReference type="Proteomes" id="UP000256345">
    <property type="component" value="Unassembled WGS sequence"/>
</dbReference>
<dbReference type="NCBIfam" id="TIGR00299">
    <property type="entry name" value="nickel pincer cofactor biosynthesis protein LarC"/>
    <property type="match status" value="1"/>
</dbReference>
<evidence type="ECO:0000313" key="5">
    <source>
        <dbReference type="Proteomes" id="UP000035579"/>
    </source>
</evidence>
<dbReference type="PANTHER" id="PTHR36566">
    <property type="entry name" value="NICKEL INSERTION PROTEIN-RELATED"/>
    <property type="match status" value="1"/>
</dbReference>
<evidence type="ECO:0000256" key="1">
    <source>
        <dbReference type="ARBA" id="ARBA00022596"/>
    </source>
</evidence>
<dbReference type="Pfam" id="PF01969">
    <property type="entry name" value="Ni_insertion"/>
    <property type="match status" value="1"/>
</dbReference>
<evidence type="ECO:0000313" key="3">
    <source>
        <dbReference type="EMBL" id="AKJ07782.1"/>
    </source>
</evidence>
<reference evidence="4 6" key="2">
    <citation type="submission" date="2018-08" db="EMBL/GenBank/DDBJ databases">
        <title>Genomic Encyclopedia of Archaeal and Bacterial Type Strains, Phase II (KMG-II): from individual species to whole genera.</title>
        <authorList>
            <person name="Goeker M."/>
        </authorList>
    </citation>
    <scope>NUCLEOTIDE SEQUENCE [LARGE SCALE GENOMIC DNA]</scope>
    <source>
        <strain evidence="4 6">DSM 2261</strain>
    </source>
</reference>
<dbReference type="GO" id="GO:0016829">
    <property type="term" value="F:lyase activity"/>
    <property type="evidence" value="ECO:0007669"/>
    <property type="project" value="UniProtKB-UniRule"/>
</dbReference>
<evidence type="ECO:0000313" key="6">
    <source>
        <dbReference type="Proteomes" id="UP000256345"/>
    </source>
</evidence>
<dbReference type="GO" id="GO:0016151">
    <property type="term" value="F:nickel cation binding"/>
    <property type="evidence" value="ECO:0007669"/>
    <property type="project" value="UniProtKB-UniRule"/>
</dbReference>
<dbReference type="Gene3D" id="3.30.70.1380">
    <property type="entry name" value="Transcriptional regulatory protein pf0864 domain like"/>
    <property type="match status" value="1"/>
</dbReference>